<proteinExistence type="predicted"/>
<organism evidence="3 4">
    <name type="scientific">Capsaspora owczarzaki (strain ATCC 30864)</name>
    <dbReference type="NCBI Taxonomy" id="595528"/>
    <lineage>
        <taxon>Eukaryota</taxon>
        <taxon>Filasterea</taxon>
        <taxon>Capsaspora</taxon>
    </lineage>
</organism>
<dbReference type="Proteomes" id="UP000008743">
    <property type="component" value="Unassembled WGS sequence"/>
</dbReference>
<evidence type="ECO:0000313" key="4">
    <source>
        <dbReference type="Proteomes" id="UP000008743"/>
    </source>
</evidence>
<name>A0A0D2WRZ6_CAPO3</name>
<accession>A0A0D2WRZ6</accession>
<dbReference type="PANTHER" id="PTHR11567">
    <property type="entry name" value="ACID PHOSPHATASE-RELATED"/>
    <property type="match status" value="1"/>
</dbReference>
<gene>
    <name evidence="3" type="ORF">CAOG_005421</name>
</gene>
<dbReference type="AlphaFoldDB" id="A0A0D2WRZ6"/>
<dbReference type="InterPro" id="IPR033379">
    <property type="entry name" value="Acid_Pase_AS"/>
</dbReference>
<evidence type="ECO:0000313" key="3">
    <source>
        <dbReference type="EMBL" id="KJE94850.1"/>
    </source>
</evidence>
<dbReference type="PANTHER" id="PTHR11567:SF137">
    <property type="entry name" value="PHOSPHATASE, PUTATIVE-RELATED"/>
    <property type="match status" value="1"/>
</dbReference>
<dbReference type="RefSeq" id="XP_004346094.1">
    <property type="nucleotide sequence ID" value="XM_004346044.2"/>
</dbReference>
<reference evidence="4" key="1">
    <citation type="submission" date="2011-02" db="EMBL/GenBank/DDBJ databases">
        <title>The Genome Sequence of Capsaspora owczarzaki ATCC 30864.</title>
        <authorList>
            <person name="Russ C."/>
            <person name="Cuomo C."/>
            <person name="Burger G."/>
            <person name="Gray M.W."/>
            <person name="Holland P.W.H."/>
            <person name="King N."/>
            <person name="Lang F.B.F."/>
            <person name="Roger A.J."/>
            <person name="Ruiz-Trillo I."/>
            <person name="Young S.K."/>
            <person name="Zeng Q."/>
            <person name="Gargeya S."/>
            <person name="Alvarado L."/>
            <person name="Berlin A."/>
            <person name="Chapman S.B."/>
            <person name="Chen Z."/>
            <person name="Freedman E."/>
            <person name="Gellesch M."/>
            <person name="Goldberg J."/>
            <person name="Griggs A."/>
            <person name="Gujja S."/>
            <person name="Heilman E."/>
            <person name="Heiman D."/>
            <person name="Howarth C."/>
            <person name="Mehta T."/>
            <person name="Neiman D."/>
            <person name="Pearson M."/>
            <person name="Roberts A."/>
            <person name="Saif S."/>
            <person name="Shea T."/>
            <person name="Shenoy N."/>
            <person name="Sisk P."/>
            <person name="Stolte C."/>
            <person name="Sykes S."/>
            <person name="White J."/>
            <person name="Yandava C."/>
            <person name="Haas B."/>
            <person name="Nusbaum C."/>
            <person name="Birren B."/>
        </authorList>
    </citation>
    <scope>NUCLEOTIDE SEQUENCE</scope>
    <source>
        <strain evidence="4">ATCC 30864</strain>
    </source>
</reference>
<keyword evidence="2" id="KW-0732">Signal</keyword>
<feature type="chain" id="PRO_5002254746" description="Acid phosphatase" evidence="2">
    <location>
        <begin position="21"/>
        <end position="740"/>
    </location>
</feature>
<keyword evidence="4" id="KW-1185">Reference proteome</keyword>
<dbReference type="OrthoDB" id="258392at2759"/>
<feature type="region of interest" description="Disordered" evidence="1">
    <location>
        <begin position="585"/>
        <end position="604"/>
    </location>
</feature>
<dbReference type="InParanoid" id="A0A0D2WRZ6"/>
<dbReference type="EMBL" id="KE346368">
    <property type="protein sequence ID" value="KJE94850.1"/>
    <property type="molecule type" value="Genomic_DNA"/>
</dbReference>
<evidence type="ECO:0008006" key="5">
    <source>
        <dbReference type="Google" id="ProtNLM"/>
    </source>
</evidence>
<feature type="region of interest" description="Disordered" evidence="1">
    <location>
        <begin position="266"/>
        <end position="290"/>
    </location>
</feature>
<dbReference type="STRING" id="595528.A0A0D2WRZ6"/>
<feature type="signal peptide" evidence="2">
    <location>
        <begin position="1"/>
        <end position="20"/>
    </location>
</feature>
<feature type="compositionally biased region" description="Low complexity" evidence="1">
    <location>
        <begin position="274"/>
        <end position="285"/>
    </location>
</feature>
<evidence type="ECO:0000256" key="1">
    <source>
        <dbReference type="SAM" id="MobiDB-lite"/>
    </source>
</evidence>
<protein>
    <recommendedName>
        <fullName evidence="5">Acid phosphatase</fullName>
    </recommendedName>
</protein>
<dbReference type="SUPFAM" id="SSF53254">
    <property type="entry name" value="Phosphoglycerate mutase-like"/>
    <property type="match status" value="2"/>
</dbReference>
<dbReference type="eggNOG" id="ENOG502RDPG">
    <property type="taxonomic scope" value="Eukaryota"/>
</dbReference>
<dbReference type="Gene3D" id="3.40.50.1240">
    <property type="entry name" value="Phosphoglycerate mutase-like"/>
    <property type="match status" value="2"/>
</dbReference>
<dbReference type="PROSITE" id="PS00616">
    <property type="entry name" value="HIS_ACID_PHOSPHAT_1"/>
    <property type="match status" value="1"/>
</dbReference>
<dbReference type="InterPro" id="IPR050645">
    <property type="entry name" value="Histidine_acid_phosphatase"/>
</dbReference>
<sequence length="740" mass="82498">MKIAVRSACVVLVFFVLGSSLPSSPPPAATLEHCDTYTARSLRPCTPTAAARCIRDWVGGDSSSISTTSIQDAATAAATALIRHTASTAAHRQSRWRTAGGWIGVADAAELVQVQVLSRHGNRAPNVFVKYLCPPEKINIKQYGVPPAALTRRGLLQLQQLGAHIRQVYMLESGFLCDKFAVPANSTCVRAGDAAATTTTTTTIAMPVTGDDIREDESSGALHDGDDHHEYNGMAEEPNLQSIRQPLVKKVKAIVPMLESDDLPPLIPKSGRVSPSLPCSNCSESESPETKDTGLVLATWQALSERTRASKLQITRDTHDFLTDVHVRTSGGSRCMESALATVLGLYPDALDYGSPVPLHVTPVEHDHFLEVRHAGCKLQWKKDNRVFKDNGSVAFAQANPNEVAIMSRVCKLDLMQIENQTMHRIHLVRAIKEISDAFIFDDLEGMTLTGNMTKDELSLIHGFAHRMLRIRYFNELRKITYWAGEIPNVLLGNFKAAMKRRSGTKRLYIYHGHRENLYAIAELLHLELSDLGIPKTAILPAATLFFELYRRDEDEQAVWEIEMLQEQERRAQVLAARKMYHDGADAADTTPHNDEAEDDPGVTLDFDRLTSAEESKFGADGAGKGVEREFFVRAFMWRPCDASNKLCRPYRKPIRIHDCAMDCPLAQVRLRAFRHIARTGPWTTLCDYPANSDIYKDAIIDNLGQSEHLTVPYFTPKWWMLQELRANPWPESVESQFMP</sequence>
<dbReference type="GO" id="GO:0016791">
    <property type="term" value="F:phosphatase activity"/>
    <property type="evidence" value="ECO:0007669"/>
    <property type="project" value="TreeGrafter"/>
</dbReference>
<evidence type="ECO:0000256" key="2">
    <source>
        <dbReference type="SAM" id="SignalP"/>
    </source>
</evidence>
<dbReference type="InterPro" id="IPR029033">
    <property type="entry name" value="His_PPase_superfam"/>
</dbReference>